<evidence type="ECO:0000313" key="3">
    <source>
        <dbReference type="Proteomes" id="UP000201838"/>
    </source>
</evidence>
<evidence type="ECO:0000256" key="1">
    <source>
        <dbReference type="SAM" id="MobiDB-lite"/>
    </source>
</evidence>
<keyword evidence="3" id="KW-1185">Reference proteome</keyword>
<sequence length="237" mass="26789">MSAPYVRLHLFFATDNDKAVILRQGPSKHYRMILWHRDSDTFEDGQWIKQRIYLDWCDLSPDGEHFIYFTLNGHWSDESKGAYSVISQPPYFTALSLFPEGSTWGGGGRFIDKTRYFATGSKDIRGLAKGLSRLQRKSPTADNPSGLWTVKGVPAKLTEREKARALSPISPSMNLVLDRYDTLGGKLFRRSGEELELIRDFTDMTFEPVRAPYDARDARGADDAPKPWHPLDGEGGA</sequence>
<feature type="region of interest" description="Disordered" evidence="1">
    <location>
        <begin position="214"/>
        <end position="237"/>
    </location>
</feature>
<accession>A0A238IXG1</accession>
<dbReference type="AlphaFoldDB" id="A0A238IXG1"/>
<dbReference type="EMBL" id="FXXQ01000003">
    <property type="protein sequence ID" value="SMX23169.1"/>
    <property type="molecule type" value="Genomic_DNA"/>
</dbReference>
<dbReference type="Proteomes" id="UP000201838">
    <property type="component" value="Unassembled WGS sequence"/>
</dbReference>
<reference evidence="2 3" key="1">
    <citation type="submission" date="2017-05" db="EMBL/GenBank/DDBJ databases">
        <authorList>
            <person name="Song R."/>
            <person name="Chenine A.L."/>
            <person name="Ruprecht R.M."/>
        </authorList>
    </citation>
    <scope>NUCLEOTIDE SEQUENCE [LARGE SCALE GENOMIC DNA]</scope>
    <source>
        <strain evidence="2 3">CECT 8489</strain>
    </source>
</reference>
<organism evidence="2 3">
    <name type="scientific">Boseongicola aestuarii</name>
    <dbReference type="NCBI Taxonomy" id="1470561"/>
    <lineage>
        <taxon>Bacteria</taxon>
        <taxon>Pseudomonadati</taxon>
        <taxon>Pseudomonadota</taxon>
        <taxon>Alphaproteobacteria</taxon>
        <taxon>Rhodobacterales</taxon>
        <taxon>Paracoccaceae</taxon>
        <taxon>Boseongicola</taxon>
    </lineage>
</organism>
<dbReference type="OrthoDB" id="1434485at2"/>
<name>A0A238IXG1_9RHOB</name>
<protein>
    <submittedName>
        <fullName evidence="2">Uncharacterized protein</fullName>
    </submittedName>
</protein>
<proteinExistence type="predicted"/>
<gene>
    <name evidence="2" type="ORF">BOA8489_01273</name>
</gene>
<dbReference type="RefSeq" id="WP_093973157.1">
    <property type="nucleotide sequence ID" value="NZ_FXXQ01000003.1"/>
</dbReference>
<evidence type="ECO:0000313" key="2">
    <source>
        <dbReference type="EMBL" id="SMX23169.1"/>
    </source>
</evidence>